<dbReference type="EMBL" id="JAKLMC020000008">
    <property type="protein sequence ID" value="KAK5954855.1"/>
    <property type="molecule type" value="Genomic_DNA"/>
</dbReference>
<dbReference type="Gene3D" id="3.30.70.100">
    <property type="match status" value="1"/>
</dbReference>
<reference evidence="3 4" key="1">
    <citation type="submission" date="2022-12" db="EMBL/GenBank/DDBJ databases">
        <title>Genomic features and morphological characterization of a novel Knufia sp. strain isolated from spacecraft assembly facility.</title>
        <authorList>
            <person name="Teixeira M."/>
            <person name="Chander A.M."/>
            <person name="Stajich J.E."/>
            <person name="Venkateswaran K."/>
        </authorList>
    </citation>
    <scope>NUCLEOTIDE SEQUENCE [LARGE SCALE GENOMIC DNA]</scope>
    <source>
        <strain evidence="3 4">FJI-L2-BK-P2</strain>
    </source>
</reference>
<feature type="region of interest" description="Disordered" evidence="1">
    <location>
        <begin position="150"/>
        <end position="170"/>
    </location>
</feature>
<dbReference type="InterPro" id="IPR011008">
    <property type="entry name" value="Dimeric_a/b-barrel"/>
</dbReference>
<dbReference type="Pfam" id="PF03992">
    <property type="entry name" value="ABM"/>
    <property type="match status" value="1"/>
</dbReference>
<feature type="region of interest" description="Disordered" evidence="1">
    <location>
        <begin position="208"/>
        <end position="280"/>
    </location>
</feature>
<feature type="domain" description="ABM" evidence="2">
    <location>
        <begin position="15"/>
        <end position="81"/>
    </location>
</feature>
<dbReference type="AlphaFoldDB" id="A0AAN8ES21"/>
<protein>
    <recommendedName>
        <fullName evidence="2">ABM domain-containing protein</fullName>
    </recommendedName>
</protein>
<evidence type="ECO:0000313" key="3">
    <source>
        <dbReference type="EMBL" id="KAK5954855.1"/>
    </source>
</evidence>
<keyword evidence="4" id="KW-1185">Reference proteome</keyword>
<evidence type="ECO:0000256" key="1">
    <source>
        <dbReference type="SAM" id="MobiDB-lite"/>
    </source>
</evidence>
<evidence type="ECO:0000313" key="4">
    <source>
        <dbReference type="Proteomes" id="UP001316803"/>
    </source>
</evidence>
<dbReference type="SUPFAM" id="SSF54909">
    <property type="entry name" value="Dimeric alpha+beta barrel"/>
    <property type="match status" value="1"/>
</dbReference>
<evidence type="ECO:0000259" key="2">
    <source>
        <dbReference type="Pfam" id="PF03992"/>
    </source>
</evidence>
<dbReference type="InterPro" id="IPR007138">
    <property type="entry name" value="ABM_dom"/>
</dbReference>
<sequence>MATEIAIFKLKDGKAPEDSTSAAGQVFKDTLNTLTEQKGFQRAYWGTETENPENFRLFVDWDSVDAHTDFTKTETYKPFLERFGMMADLSSAQMFHVPFTPHPPTEALSDHVSPTSEINVHYFSSDFSDHDGFLEAYKQVVAGAEKTAKAQTASAGGWTQEKDIPIPGTSEKGQAYVGIIGWNSMEAHEEWESSGDRDKALQKYKDQIKHESVTHSSLTQVQKGAGGVGDVDGGNVQEEILNPLDGGKSAPKTKADGTTTKNNDDLKGAANSLKKERAGR</sequence>
<gene>
    <name evidence="3" type="ORF">OHC33_004581</name>
</gene>
<comment type="caution">
    <text evidence="3">The sequence shown here is derived from an EMBL/GenBank/DDBJ whole genome shotgun (WGS) entry which is preliminary data.</text>
</comment>
<organism evidence="3 4">
    <name type="scientific">Knufia fluminis</name>
    <dbReference type="NCBI Taxonomy" id="191047"/>
    <lineage>
        <taxon>Eukaryota</taxon>
        <taxon>Fungi</taxon>
        <taxon>Dikarya</taxon>
        <taxon>Ascomycota</taxon>
        <taxon>Pezizomycotina</taxon>
        <taxon>Eurotiomycetes</taxon>
        <taxon>Chaetothyriomycetidae</taxon>
        <taxon>Chaetothyriales</taxon>
        <taxon>Trichomeriaceae</taxon>
        <taxon>Knufia</taxon>
    </lineage>
</organism>
<proteinExistence type="predicted"/>
<dbReference type="Proteomes" id="UP001316803">
    <property type="component" value="Unassembled WGS sequence"/>
</dbReference>
<feature type="compositionally biased region" description="Basic and acidic residues" evidence="1">
    <location>
        <begin position="262"/>
        <end position="280"/>
    </location>
</feature>
<name>A0AAN8ES21_9EURO</name>
<accession>A0AAN8ES21</accession>